<evidence type="ECO:0000313" key="2">
    <source>
        <dbReference type="Proteomes" id="UP001647509"/>
    </source>
</evidence>
<sequence length="321" mass="37247">MDLQTKIALRKQSEHLIDYNSNLLMIGSCFSENIGERLAYFKFQSTQNPFGILFHPLAIETLITNAVEKKIYTNDDVFFHNEQWHSFDAHSKLSHTSKETLISRLNQNVAATQESLNKASHVIITFGTAWVYRFIETQKVVANCHKIPQKQFLKTLLSVQEIYETLESITKSIRSINSNTAVVFTVSPVRHLKDGFIENTQSKAHLISAIHEFLNQNKIAKDVEAFYFPSYEIMMDELRDYRFYVEDMVHPNTLAIQYIWEMFKTVWISDEISKTMDTVDGIQKGLQHKAFNENSKAHQKFLHNLNEKIGALQTTFPQIKF</sequence>
<organism evidence="1 2">
    <name type="scientific">Pseudotamlana agarivorans</name>
    <dbReference type="NCBI Taxonomy" id="481183"/>
    <lineage>
        <taxon>Bacteria</taxon>
        <taxon>Pseudomonadati</taxon>
        <taxon>Bacteroidota</taxon>
        <taxon>Flavobacteriia</taxon>
        <taxon>Flavobacteriales</taxon>
        <taxon>Flavobacteriaceae</taxon>
        <taxon>Pseudotamlana</taxon>
    </lineage>
</organism>
<reference evidence="1" key="1">
    <citation type="submission" date="2021-05" db="EMBL/GenBank/DDBJ databases">
        <title>Draft genomes of bacteria isolated from model marine particles.</title>
        <authorList>
            <person name="Datta M.S."/>
            <person name="Schwartzman J.A."/>
            <person name="Enke T.N."/>
            <person name="Saavedra J."/>
            <person name="Cermak N."/>
            <person name="Cordero O.X."/>
        </authorList>
    </citation>
    <scope>NUCLEOTIDE SEQUENCE</scope>
    <source>
        <strain evidence="1">I2M19</strain>
    </source>
</reference>
<keyword evidence="2" id="KW-1185">Reference proteome</keyword>
<proteinExistence type="predicted"/>
<evidence type="ECO:0000313" key="1">
    <source>
        <dbReference type="EMBL" id="MBU2951885.1"/>
    </source>
</evidence>
<dbReference type="EMBL" id="JAHKPD010000023">
    <property type="protein sequence ID" value="MBU2951885.1"/>
    <property type="molecule type" value="Genomic_DNA"/>
</dbReference>
<gene>
    <name evidence="1" type="ORF">KO493_14390</name>
</gene>
<comment type="caution">
    <text evidence="1">The sequence shown here is derived from an EMBL/GenBank/DDBJ whole genome shotgun (WGS) entry which is preliminary data.</text>
</comment>
<name>A0ACC5UC76_9FLAO</name>
<accession>A0ACC5UC76</accession>
<dbReference type="Proteomes" id="UP001647509">
    <property type="component" value="Unassembled WGS sequence"/>
</dbReference>
<protein>
    <submittedName>
        <fullName evidence="1">GSCFA domain-containing protein</fullName>
    </submittedName>
</protein>